<reference evidence="3" key="2">
    <citation type="submission" date="2019-09" db="UniProtKB">
        <authorList>
            <consortium name="WormBaseParasite"/>
        </authorList>
    </citation>
    <scope>IDENTIFICATION</scope>
</reference>
<dbReference type="Gene3D" id="3.60.10.10">
    <property type="entry name" value="Endonuclease/exonuclease/phosphatase"/>
    <property type="match status" value="1"/>
</dbReference>
<reference evidence="1 2" key="1">
    <citation type="submission" date="2018-11" db="EMBL/GenBank/DDBJ databases">
        <authorList>
            <consortium name="Pathogen Informatics"/>
        </authorList>
    </citation>
    <scope>NUCLEOTIDE SEQUENCE [LARGE SCALE GENOMIC DNA]</scope>
</reference>
<protein>
    <submittedName>
        <fullName evidence="3">Endo/exonuclease/phosphatase domain-containing protein</fullName>
    </submittedName>
</protein>
<evidence type="ECO:0000313" key="2">
    <source>
        <dbReference type="Proteomes" id="UP000050761"/>
    </source>
</evidence>
<dbReference type="OrthoDB" id="409898at2759"/>
<dbReference type="EMBL" id="UZAH01029938">
    <property type="protein sequence ID" value="VDP08554.1"/>
    <property type="molecule type" value="Genomic_DNA"/>
</dbReference>
<dbReference type="Proteomes" id="UP000050761">
    <property type="component" value="Unassembled WGS sequence"/>
</dbReference>
<dbReference type="InterPro" id="IPR036691">
    <property type="entry name" value="Endo/exonu/phosph_ase_sf"/>
</dbReference>
<gene>
    <name evidence="1" type="ORF">HPBE_LOCUS17320</name>
</gene>
<sequence length="182" mass="20298">MARSCELAEALERRGIDLCAVQEMRWSCCKSRDIGRGFKAILCGSPRTTGSVGVIISKRLRDAVVSVERSNDRLMKVVVAAEQRICHFFSAYAPQSGCSERAKDKFWILLDEKTAETRITSLSRTPYLESMNPILCLSITEYQDTNRLHPCEASRSKAGHRCEGGAIRGCRRKAPSADMHLS</sequence>
<organism evidence="2 3">
    <name type="scientific">Heligmosomoides polygyrus</name>
    <name type="common">Parasitic roundworm</name>
    <dbReference type="NCBI Taxonomy" id="6339"/>
    <lineage>
        <taxon>Eukaryota</taxon>
        <taxon>Metazoa</taxon>
        <taxon>Ecdysozoa</taxon>
        <taxon>Nematoda</taxon>
        <taxon>Chromadorea</taxon>
        <taxon>Rhabditida</taxon>
        <taxon>Rhabditina</taxon>
        <taxon>Rhabditomorpha</taxon>
        <taxon>Strongyloidea</taxon>
        <taxon>Heligmosomidae</taxon>
        <taxon>Heligmosomoides</taxon>
    </lineage>
</organism>
<proteinExistence type="predicted"/>
<accession>A0A3P8BS48</accession>
<dbReference type="WBParaSite" id="HPBE_0001731901-mRNA-1">
    <property type="protein sequence ID" value="HPBE_0001731901-mRNA-1"/>
    <property type="gene ID" value="HPBE_0001731901"/>
</dbReference>
<evidence type="ECO:0000313" key="1">
    <source>
        <dbReference type="EMBL" id="VDP08554.1"/>
    </source>
</evidence>
<name>A0A183G6I6_HELPZ</name>
<dbReference type="AlphaFoldDB" id="A0A183G6I6"/>
<evidence type="ECO:0000313" key="3">
    <source>
        <dbReference type="WBParaSite" id="HPBE_0001731901-mRNA-1"/>
    </source>
</evidence>
<keyword evidence="2" id="KW-1185">Reference proteome</keyword>
<accession>A0A183G6I6</accession>